<name>A0A2T7EAS0_9POAL</name>
<gene>
    <name evidence="6" type="ORF">GQ55_3G182200</name>
</gene>
<keyword evidence="7" id="KW-1185">Reference proteome</keyword>
<organism evidence="6 7">
    <name type="scientific">Panicum hallii var. hallii</name>
    <dbReference type="NCBI Taxonomy" id="1504633"/>
    <lineage>
        <taxon>Eukaryota</taxon>
        <taxon>Viridiplantae</taxon>
        <taxon>Streptophyta</taxon>
        <taxon>Embryophyta</taxon>
        <taxon>Tracheophyta</taxon>
        <taxon>Spermatophyta</taxon>
        <taxon>Magnoliopsida</taxon>
        <taxon>Liliopsida</taxon>
        <taxon>Poales</taxon>
        <taxon>Poaceae</taxon>
        <taxon>PACMAD clade</taxon>
        <taxon>Panicoideae</taxon>
        <taxon>Panicodae</taxon>
        <taxon>Paniceae</taxon>
        <taxon>Panicinae</taxon>
        <taxon>Panicum</taxon>
        <taxon>Panicum sect. Panicum</taxon>
    </lineage>
</organism>
<evidence type="ECO:0000259" key="5">
    <source>
        <dbReference type="Pfam" id="PF02544"/>
    </source>
</evidence>
<dbReference type="InterPro" id="IPR001104">
    <property type="entry name" value="3-oxo-5_a-steroid_4-DH_C"/>
</dbReference>
<dbReference type="GO" id="GO:0016020">
    <property type="term" value="C:membrane"/>
    <property type="evidence" value="ECO:0007669"/>
    <property type="project" value="UniProtKB-SubCell"/>
</dbReference>
<accession>A0A2T7EAS0</accession>
<protein>
    <recommendedName>
        <fullName evidence="5">3-oxo-5-alpha-steroid 4-dehydrogenase C-terminal domain-containing protein</fullName>
    </recommendedName>
</protein>
<feature type="domain" description="3-oxo-5-alpha-steroid 4-dehydrogenase C-terminal" evidence="5">
    <location>
        <begin position="16"/>
        <end position="52"/>
    </location>
</feature>
<dbReference type="AlphaFoldDB" id="A0A2T7EAS0"/>
<evidence type="ECO:0000313" key="6">
    <source>
        <dbReference type="EMBL" id="PUZ64928.1"/>
    </source>
</evidence>
<dbReference type="GO" id="GO:0016627">
    <property type="term" value="F:oxidoreductase activity, acting on the CH-CH group of donors"/>
    <property type="evidence" value="ECO:0007669"/>
    <property type="project" value="InterPro"/>
</dbReference>
<keyword evidence="4" id="KW-0472">Membrane</keyword>
<sequence length="53" mass="5981">MVIARGGSDISVRFLYLFVITNLSFAAVQTHNSILRNFEDYPRSCNAIIPFVC</sequence>
<comment type="subcellular location">
    <subcellularLocation>
        <location evidence="1">Membrane</location>
        <topology evidence="1">Multi-pass membrane protein</topology>
    </subcellularLocation>
</comment>
<dbReference type="EMBL" id="CM009751">
    <property type="protein sequence ID" value="PUZ64928.1"/>
    <property type="molecule type" value="Genomic_DNA"/>
</dbReference>
<dbReference type="STRING" id="1504633.A0A2T7EAS0"/>
<evidence type="ECO:0000256" key="1">
    <source>
        <dbReference type="ARBA" id="ARBA00004141"/>
    </source>
</evidence>
<proteinExistence type="predicted"/>
<dbReference type="OrthoDB" id="541710at2759"/>
<reference evidence="6 7" key="1">
    <citation type="submission" date="2018-04" db="EMBL/GenBank/DDBJ databases">
        <title>WGS assembly of Panicum hallii var. hallii HAL2.</title>
        <authorList>
            <person name="Lovell J."/>
            <person name="Jenkins J."/>
            <person name="Lowry D."/>
            <person name="Mamidi S."/>
            <person name="Sreedasyam A."/>
            <person name="Weng X."/>
            <person name="Barry K."/>
            <person name="Bonette J."/>
            <person name="Campitelli B."/>
            <person name="Daum C."/>
            <person name="Gordon S."/>
            <person name="Gould B."/>
            <person name="Lipzen A."/>
            <person name="MacQueen A."/>
            <person name="Palacio-Mejia J."/>
            <person name="Plott C."/>
            <person name="Shakirov E."/>
            <person name="Shu S."/>
            <person name="Yoshinaga Y."/>
            <person name="Zane M."/>
            <person name="Rokhsar D."/>
            <person name="Grimwood J."/>
            <person name="Schmutz J."/>
            <person name="Juenger T."/>
        </authorList>
    </citation>
    <scope>NUCLEOTIDE SEQUENCE [LARGE SCALE GENOMIC DNA]</scope>
    <source>
        <strain evidence="7">cv. HAL2</strain>
    </source>
</reference>
<dbReference type="UniPathway" id="UPA00378"/>
<dbReference type="Proteomes" id="UP000244336">
    <property type="component" value="Chromosome 3"/>
</dbReference>
<evidence type="ECO:0000256" key="4">
    <source>
        <dbReference type="ARBA" id="ARBA00023136"/>
    </source>
</evidence>
<evidence type="ECO:0000256" key="2">
    <source>
        <dbReference type="ARBA" id="ARBA00022692"/>
    </source>
</evidence>
<keyword evidence="2" id="KW-0812">Transmembrane</keyword>
<keyword evidence="3" id="KW-1133">Transmembrane helix</keyword>
<dbReference type="GO" id="GO:0006629">
    <property type="term" value="P:lipid metabolic process"/>
    <property type="evidence" value="ECO:0007669"/>
    <property type="project" value="InterPro"/>
</dbReference>
<evidence type="ECO:0000256" key="3">
    <source>
        <dbReference type="ARBA" id="ARBA00022989"/>
    </source>
</evidence>
<evidence type="ECO:0000313" key="7">
    <source>
        <dbReference type="Proteomes" id="UP000244336"/>
    </source>
</evidence>
<dbReference type="Pfam" id="PF02544">
    <property type="entry name" value="Steroid_dh"/>
    <property type="match status" value="1"/>
</dbReference>
<dbReference type="Gramene" id="PUZ64928">
    <property type="protein sequence ID" value="PUZ64928"/>
    <property type="gene ID" value="GQ55_3G182200"/>
</dbReference>